<feature type="domain" description="DUF4097" evidence="2">
    <location>
        <begin position="59"/>
        <end position="229"/>
    </location>
</feature>
<evidence type="ECO:0000256" key="1">
    <source>
        <dbReference type="SAM" id="SignalP"/>
    </source>
</evidence>
<evidence type="ECO:0000259" key="2">
    <source>
        <dbReference type="Pfam" id="PF13349"/>
    </source>
</evidence>
<sequence length="370" mass="39778">MKGKMFGMTAAASIILLSGAILISTAAISAQPVQAAEEHAAGSMQRQVEWGIAPFTSADISVELADVSFLTAEDYGIEMVWADERIKPNYKVSNGKLTVFTPEHGSLRLRNAESGRFIVYLPKTVELDTVSLKTDLGGIQIADRKINSLQAHCDAGDILLNRVSVRDLKIEQDLGDVGMLDSSVTHSADVQCSAGEVTVSGNIQGNVNLSVDLGDICFETTAEAAKYQYNLLVDMGTIIVDGSRSEGSRTHQGGPSALTAQSSAGEVEVRFHSANAMGAENAGTDVPYREYAPYGITYVLSRRALYYEGQPVQGFVGRIASNGSRHDWYLNRDTDSGIFLQGRYENGTLTGIDKMTEAQITEVFGADSVK</sequence>
<feature type="signal peptide" evidence="1">
    <location>
        <begin position="1"/>
        <end position="35"/>
    </location>
</feature>
<keyword evidence="1" id="KW-0732">Signal</keyword>
<evidence type="ECO:0000313" key="4">
    <source>
        <dbReference type="Proteomes" id="UP000095651"/>
    </source>
</evidence>
<evidence type="ECO:0000313" key="3">
    <source>
        <dbReference type="EMBL" id="CUP00702.1"/>
    </source>
</evidence>
<reference evidence="3 4" key="1">
    <citation type="submission" date="2015-09" db="EMBL/GenBank/DDBJ databases">
        <authorList>
            <consortium name="Pathogen Informatics"/>
        </authorList>
    </citation>
    <scope>NUCLEOTIDE SEQUENCE [LARGE SCALE GENOMIC DNA]</scope>
    <source>
        <strain evidence="3 4">2789STDY5608850</strain>
    </source>
</reference>
<protein>
    <recommendedName>
        <fullName evidence="2">DUF4097 domain-containing protein</fullName>
    </recommendedName>
</protein>
<dbReference type="Proteomes" id="UP000095651">
    <property type="component" value="Unassembled WGS sequence"/>
</dbReference>
<dbReference type="InterPro" id="IPR025164">
    <property type="entry name" value="Toastrack_DUF4097"/>
</dbReference>
<organism evidence="3 4">
    <name type="scientific">Hungatella hathewayi</name>
    <dbReference type="NCBI Taxonomy" id="154046"/>
    <lineage>
        <taxon>Bacteria</taxon>
        <taxon>Bacillati</taxon>
        <taxon>Bacillota</taxon>
        <taxon>Clostridia</taxon>
        <taxon>Lachnospirales</taxon>
        <taxon>Lachnospiraceae</taxon>
        <taxon>Hungatella</taxon>
    </lineage>
</organism>
<dbReference type="Pfam" id="PF13349">
    <property type="entry name" value="DUF4097"/>
    <property type="match status" value="1"/>
</dbReference>
<dbReference type="AlphaFoldDB" id="A0A174JLT5"/>
<gene>
    <name evidence="3" type="ORF">ERS852407_04673</name>
</gene>
<name>A0A174JLT5_9FIRM</name>
<feature type="chain" id="PRO_5008025352" description="DUF4097 domain-containing protein" evidence="1">
    <location>
        <begin position="36"/>
        <end position="370"/>
    </location>
</feature>
<dbReference type="RefSeq" id="WP_055658812.1">
    <property type="nucleotide sequence ID" value="NZ_CABIXC010000016.1"/>
</dbReference>
<proteinExistence type="predicted"/>
<dbReference type="EMBL" id="CYZE01000016">
    <property type="protein sequence ID" value="CUP00702.1"/>
    <property type="molecule type" value="Genomic_DNA"/>
</dbReference>
<accession>A0A174JLT5</accession>